<sequence length="322" mass="34593">MVQPLSHHQILARVAPFSAAGWTVDLAACDRARRLIAFEPVSHAGLDAAPGPVTEHLALSEPEPGRYRLSATYTAADGTRAGLRIDGDRPADLLARYQAAEVRPRLFVGAAGVCIGRSYRSAAGAAGGGEPLWRAVAAEAQVAGRRVTLDATPGAGLPGQIAITPHADGEPPLPEDLLAVLGWGWRPLVWRQGAWRSTLALRRHEPRRRDDVEARTQQLVAHLAAVFAAPPSGYHRRYRRQRWAAVGRRLLPMTVFFLVLAAVPLFGVVLQEGEMPPWLHGVPPLLAIGALLFSGTEVPLVDWPPLPRPLHATTWQGGADGG</sequence>
<dbReference type="Proteomes" id="UP000000647">
    <property type="component" value="Chromosome"/>
</dbReference>
<dbReference type="EMBL" id="CP000544">
    <property type="protein sequence ID" value="ABM61044.1"/>
    <property type="molecule type" value="Genomic_DNA"/>
</dbReference>
<protein>
    <submittedName>
        <fullName evidence="2">Uncharacterized protein</fullName>
    </submittedName>
</protein>
<keyword evidence="1" id="KW-0812">Transmembrane</keyword>
<dbReference type="OrthoDB" id="9154001at2"/>
<keyword evidence="1" id="KW-1133">Transmembrane helix</keyword>
<feature type="transmembrane region" description="Helical" evidence="1">
    <location>
        <begin position="250"/>
        <end position="270"/>
    </location>
</feature>
<evidence type="ECO:0000313" key="2">
    <source>
        <dbReference type="EMBL" id="ABM61044.1"/>
    </source>
</evidence>
<dbReference type="eggNOG" id="ENOG502ZN42">
    <property type="taxonomic scope" value="Bacteria"/>
</dbReference>
<dbReference type="STRING" id="349124.Hhal_0250"/>
<proteinExistence type="predicted"/>
<name>A1WTN2_HALHL</name>
<dbReference type="KEGG" id="hha:Hhal_0250"/>
<dbReference type="AlphaFoldDB" id="A1WTN2"/>
<accession>A1WTN2</accession>
<reference evidence="2 3" key="2">
    <citation type="journal article" date="2013" name="Stand. Genomic Sci.">
        <title>Complete genome sequence of Halorhodospira halophila SL1.</title>
        <authorList>
            <person name="Challacombe J.F."/>
            <person name="Majid S."/>
            <person name="Deole R."/>
            <person name="Brettin T.S."/>
            <person name="Bruce D."/>
            <person name="Delano S.F."/>
            <person name="Detter J.C."/>
            <person name="Gleasner C.D."/>
            <person name="Han C.S."/>
            <person name="Misra M."/>
            <person name="Reitenga K.G."/>
            <person name="Mikhailova N."/>
            <person name="Woyke T."/>
            <person name="Pitluck S."/>
            <person name="Nolan M."/>
            <person name="Land M.L."/>
            <person name="Saunders E."/>
            <person name="Tapia R."/>
            <person name="Lapidus A."/>
            <person name="Ivanova N."/>
            <person name="Hoff W.D."/>
        </authorList>
    </citation>
    <scope>NUCLEOTIDE SEQUENCE [LARGE SCALE GENOMIC DNA]</scope>
    <source>
        <strain evidence="3">DSM 244 / SL1</strain>
    </source>
</reference>
<keyword evidence="3" id="KW-1185">Reference proteome</keyword>
<keyword evidence="1" id="KW-0472">Membrane</keyword>
<gene>
    <name evidence="2" type="ordered locus">Hhal_0250</name>
</gene>
<evidence type="ECO:0000256" key="1">
    <source>
        <dbReference type="SAM" id="Phobius"/>
    </source>
</evidence>
<reference evidence="3" key="1">
    <citation type="submission" date="2006-12" db="EMBL/GenBank/DDBJ databases">
        <title>Complete sequence of Halorhodospira halophila SL1.</title>
        <authorList>
            <consortium name="US DOE Joint Genome Institute"/>
            <person name="Copeland A."/>
            <person name="Lucas S."/>
            <person name="Lapidus A."/>
            <person name="Barry K."/>
            <person name="Detter J.C."/>
            <person name="Glavina del Rio T."/>
            <person name="Hammon N."/>
            <person name="Israni S."/>
            <person name="Dalin E."/>
            <person name="Tice H."/>
            <person name="Pitluck S."/>
            <person name="Saunders E."/>
            <person name="Brettin T."/>
            <person name="Bruce D."/>
            <person name="Han C."/>
            <person name="Tapia R."/>
            <person name="Schmutz J."/>
            <person name="Larimer F."/>
            <person name="Land M."/>
            <person name="Hauser L."/>
            <person name="Kyrpides N."/>
            <person name="Mikhailova N."/>
            <person name="Hoff W."/>
            <person name="Richardson P."/>
        </authorList>
    </citation>
    <scope>NUCLEOTIDE SEQUENCE [LARGE SCALE GENOMIC DNA]</scope>
    <source>
        <strain evidence="3">DSM 244 / SL1</strain>
    </source>
</reference>
<organism evidence="2 3">
    <name type="scientific">Halorhodospira halophila (strain DSM 244 / SL1)</name>
    <name type="common">Ectothiorhodospira halophila (strain DSM 244 / SL1)</name>
    <dbReference type="NCBI Taxonomy" id="349124"/>
    <lineage>
        <taxon>Bacteria</taxon>
        <taxon>Pseudomonadati</taxon>
        <taxon>Pseudomonadota</taxon>
        <taxon>Gammaproteobacteria</taxon>
        <taxon>Chromatiales</taxon>
        <taxon>Ectothiorhodospiraceae</taxon>
        <taxon>Halorhodospira</taxon>
    </lineage>
</organism>
<evidence type="ECO:0000313" key="3">
    <source>
        <dbReference type="Proteomes" id="UP000000647"/>
    </source>
</evidence>
<dbReference type="HOGENOM" id="CLU_836451_0_0_6"/>